<evidence type="ECO:0000256" key="4">
    <source>
        <dbReference type="PROSITE-ProRule" id="PRU00134"/>
    </source>
</evidence>
<keyword evidence="3" id="KW-0862">Zinc</keyword>
<evidence type="ECO:0000256" key="5">
    <source>
        <dbReference type="SAM" id="MobiDB-lite"/>
    </source>
</evidence>
<feature type="compositionally biased region" description="Polar residues" evidence="5">
    <location>
        <begin position="1"/>
        <end position="42"/>
    </location>
</feature>
<dbReference type="PROSITE" id="PS50865">
    <property type="entry name" value="ZF_MYND_2"/>
    <property type="match status" value="1"/>
</dbReference>
<feature type="domain" description="MYND-type" evidence="6">
    <location>
        <begin position="100"/>
        <end position="140"/>
    </location>
</feature>
<evidence type="ECO:0000313" key="7">
    <source>
        <dbReference type="EMBL" id="KAF7768281.1"/>
    </source>
</evidence>
<feature type="compositionally biased region" description="Low complexity" evidence="5">
    <location>
        <begin position="53"/>
        <end position="65"/>
    </location>
</feature>
<dbReference type="Gene3D" id="6.10.140.2220">
    <property type="match status" value="1"/>
</dbReference>
<dbReference type="InterPro" id="IPR024119">
    <property type="entry name" value="TF_DEAF-1"/>
</dbReference>
<sequence length="353" mass="40894">MSTPMLSEEQTLSPSYTKDQPSSSSPSEHTLCHSSTEQQQPTSHPSQSEEDPSSSSSVVIPPLPKTWLTTPTETYLPNLRKEHYAICRRTLELYPDSRICGNCMKPARQVRLKYCVECRGATYCSRECQRADWKLHRSLCVRLTDTRDTLRKMDELNEYFEKEGLPRCVNRAPAGLTWVDLNECARKWMIYHEKTLFFATVHALRVPNRFDFTHFRSHIVYICVGWREDNVNKEIGKYFGVIGAEAFSRKEAAILFGYPVDFFDPEGLRGDDEDEERGYYDPRELHSRGEPIASIALALECRPLKQVLMIPNSWRIGSIMGNHSRCRQRKTHWICIACQVSFLFFLFCSQHFV</sequence>
<dbReference type="PROSITE" id="PS01360">
    <property type="entry name" value="ZF_MYND_1"/>
    <property type="match status" value="1"/>
</dbReference>
<organism evidence="7 8">
    <name type="scientific">Agaricus bisporus var. burnettii</name>
    <dbReference type="NCBI Taxonomy" id="192524"/>
    <lineage>
        <taxon>Eukaryota</taxon>
        <taxon>Fungi</taxon>
        <taxon>Dikarya</taxon>
        <taxon>Basidiomycota</taxon>
        <taxon>Agaricomycotina</taxon>
        <taxon>Agaricomycetes</taxon>
        <taxon>Agaricomycetidae</taxon>
        <taxon>Agaricales</taxon>
        <taxon>Agaricineae</taxon>
        <taxon>Agaricaceae</taxon>
        <taxon>Agaricus</taxon>
    </lineage>
</organism>
<dbReference type="InterPro" id="IPR002893">
    <property type="entry name" value="Znf_MYND"/>
</dbReference>
<protein>
    <recommendedName>
        <fullName evidence="6">MYND-type domain-containing protein</fullName>
    </recommendedName>
</protein>
<dbReference type="PANTHER" id="PTHR10237">
    <property type="entry name" value="DEFORMED EPIDERMAL AUTOREGULATORY FACTOR 1 HOMOLOG SUPPRESSIN"/>
    <property type="match status" value="1"/>
</dbReference>
<dbReference type="AlphaFoldDB" id="A0A8H7C7F5"/>
<evidence type="ECO:0000256" key="2">
    <source>
        <dbReference type="ARBA" id="ARBA00022771"/>
    </source>
</evidence>
<dbReference type="GO" id="GO:0000981">
    <property type="term" value="F:DNA-binding transcription factor activity, RNA polymerase II-specific"/>
    <property type="evidence" value="ECO:0007669"/>
    <property type="project" value="TreeGrafter"/>
</dbReference>
<keyword evidence="1" id="KW-0479">Metal-binding</keyword>
<dbReference type="GO" id="GO:0005634">
    <property type="term" value="C:nucleus"/>
    <property type="evidence" value="ECO:0007669"/>
    <property type="project" value="TreeGrafter"/>
</dbReference>
<evidence type="ECO:0000313" key="8">
    <source>
        <dbReference type="Proteomes" id="UP000629468"/>
    </source>
</evidence>
<reference evidence="7 8" key="1">
    <citation type="journal article" name="Sci. Rep.">
        <title>Telomere-to-telomere assembled and centromere annotated genomes of the two main subspecies of the button mushroom Agaricus bisporus reveal especially polymorphic chromosome ends.</title>
        <authorList>
            <person name="Sonnenberg A.S.M."/>
            <person name="Sedaghat-Telgerd N."/>
            <person name="Lavrijssen B."/>
            <person name="Ohm R.A."/>
            <person name="Hendrickx P.M."/>
            <person name="Scholtmeijer K."/>
            <person name="Baars J.J.P."/>
            <person name="van Peer A."/>
        </authorList>
    </citation>
    <scope>NUCLEOTIDE SEQUENCE [LARGE SCALE GENOMIC DNA]</scope>
    <source>
        <strain evidence="7 8">H119_p4</strain>
    </source>
</reference>
<feature type="region of interest" description="Disordered" evidence="5">
    <location>
        <begin position="1"/>
        <end position="65"/>
    </location>
</feature>
<evidence type="ECO:0000256" key="1">
    <source>
        <dbReference type="ARBA" id="ARBA00022723"/>
    </source>
</evidence>
<evidence type="ECO:0000259" key="6">
    <source>
        <dbReference type="PROSITE" id="PS50865"/>
    </source>
</evidence>
<comment type="caution">
    <text evidence="7">The sequence shown here is derived from an EMBL/GenBank/DDBJ whole genome shotgun (WGS) entry which is preliminary data.</text>
</comment>
<dbReference type="EMBL" id="JABXXO010000010">
    <property type="protein sequence ID" value="KAF7768281.1"/>
    <property type="molecule type" value="Genomic_DNA"/>
</dbReference>
<evidence type="ECO:0000256" key="3">
    <source>
        <dbReference type="ARBA" id="ARBA00022833"/>
    </source>
</evidence>
<dbReference type="Proteomes" id="UP000629468">
    <property type="component" value="Unassembled WGS sequence"/>
</dbReference>
<accession>A0A8H7C7F5</accession>
<dbReference type="SUPFAM" id="SSF144232">
    <property type="entry name" value="HIT/MYND zinc finger-like"/>
    <property type="match status" value="1"/>
</dbReference>
<dbReference type="PANTHER" id="PTHR10237:SF14">
    <property type="entry name" value="MYND-TYPE DOMAIN-CONTAINING PROTEIN"/>
    <property type="match status" value="1"/>
</dbReference>
<dbReference type="GO" id="GO:0008270">
    <property type="term" value="F:zinc ion binding"/>
    <property type="evidence" value="ECO:0007669"/>
    <property type="project" value="UniProtKB-KW"/>
</dbReference>
<keyword evidence="2 4" id="KW-0863">Zinc-finger</keyword>
<gene>
    <name evidence="7" type="ORF">Agabi119p4_7524</name>
</gene>
<dbReference type="Pfam" id="PF01753">
    <property type="entry name" value="zf-MYND"/>
    <property type="match status" value="1"/>
</dbReference>
<name>A0A8H7C7F5_AGABI</name>
<proteinExistence type="predicted"/>